<protein>
    <submittedName>
        <fullName evidence="2">Integrase-type DNA-binding superfamily protein</fullName>
    </submittedName>
</protein>
<proteinExistence type="predicted"/>
<evidence type="ECO:0000313" key="3">
    <source>
        <dbReference type="Proteomes" id="UP000585474"/>
    </source>
</evidence>
<evidence type="ECO:0000313" key="2">
    <source>
        <dbReference type="EMBL" id="GFZ16211.1"/>
    </source>
</evidence>
<evidence type="ECO:0000256" key="1">
    <source>
        <dbReference type="SAM" id="MobiDB-lite"/>
    </source>
</evidence>
<feature type="compositionally biased region" description="Basic residues" evidence="1">
    <location>
        <begin position="36"/>
        <end position="51"/>
    </location>
</feature>
<dbReference type="EMBL" id="BJWL01000025">
    <property type="protein sequence ID" value="GFZ16211.1"/>
    <property type="molecule type" value="Genomic_DNA"/>
</dbReference>
<sequence>MHKEVRTRKQLQLTLVNPVVTILTRVNPIGPDPTRKRARPRAQKSPKRVQRKQQAPGFSGGPNEELGKVGIRDPGAEKEVADMAGDFSDAGDGGSSARRRRTQHQGQRRRPQFPLPSCLPPRPASLSPATSRRPPPRPPPFPTFESAAVDELDSVAEPGSSSSSSSSLVLAMELASSAEELGEIVELPSLGASYDSAELGSEFVYGDSVDGWLYPPPWFHCGDEQVWGRRIV</sequence>
<dbReference type="Proteomes" id="UP000585474">
    <property type="component" value="Unassembled WGS sequence"/>
</dbReference>
<feature type="compositionally biased region" description="Basic and acidic residues" evidence="1">
    <location>
        <begin position="65"/>
        <end position="81"/>
    </location>
</feature>
<dbReference type="GO" id="GO:0003677">
    <property type="term" value="F:DNA binding"/>
    <property type="evidence" value="ECO:0007669"/>
    <property type="project" value="UniProtKB-KW"/>
</dbReference>
<feature type="compositionally biased region" description="Basic residues" evidence="1">
    <location>
        <begin position="97"/>
        <end position="111"/>
    </location>
</feature>
<reference evidence="2 3" key="1">
    <citation type="submission" date="2019-07" db="EMBL/GenBank/DDBJ databases">
        <title>De Novo Assembly of kiwifruit Actinidia rufa.</title>
        <authorList>
            <person name="Sugita-Konishi S."/>
            <person name="Sato K."/>
            <person name="Mori E."/>
            <person name="Abe Y."/>
            <person name="Kisaki G."/>
            <person name="Hamano K."/>
            <person name="Suezawa K."/>
            <person name="Otani M."/>
            <person name="Fukuda T."/>
            <person name="Manabe T."/>
            <person name="Gomi K."/>
            <person name="Tabuchi M."/>
            <person name="Akimitsu K."/>
            <person name="Kataoka I."/>
        </authorList>
    </citation>
    <scope>NUCLEOTIDE SEQUENCE [LARGE SCALE GENOMIC DNA]</scope>
    <source>
        <strain evidence="3">cv. Fuchu</strain>
    </source>
</reference>
<accession>A0A7J0GZK6</accession>
<dbReference type="AlphaFoldDB" id="A0A7J0GZK6"/>
<feature type="region of interest" description="Disordered" evidence="1">
    <location>
        <begin position="26"/>
        <end position="145"/>
    </location>
</feature>
<organism evidence="2 3">
    <name type="scientific">Actinidia rufa</name>
    <dbReference type="NCBI Taxonomy" id="165716"/>
    <lineage>
        <taxon>Eukaryota</taxon>
        <taxon>Viridiplantae</taxon>
        <taxon>Streptophyta</taxon>
        <taxon>Embryophyta</taxon>
        <taxon>Tracheophyta</taxon>
        <taxon>Spermatophyta</taxon>
        <taxon>Magnoliopsida</taxon>
        <taxon>eudicotyledons</taxon>
        <taxon>Gunneridae</taxon>
        <taxon>Pentapetalae</taxon>
        <taxon>asterids</taxon>
        <taxon>Ericales</taxon>
        <taxon>Actinidiaceae</taxon>
        <taxon>Actinidia</taxon>
    </lineage>
</organism>
<keyword evidence="3" id="KW-1185">Reference proteome</keyword>
<name>A0A7J0GZK6_9ERIC</name>
<gene>
    <name evidence="2" type="ORF">Acr_25g0006200</name>
</gene>
<keyword evidence="2" id="KW-0238">DNA-binding</keyword>
<comment type="caution">
    <text evidence="2">The sequence shown here is derived from an EMBL/GenBank/DDBJ whole genome shotgun (WGS) entry which is preliminary data.</text>
</comment>
<feature type="compositionally biased region" description="Pro residues" evidence="1">
    <location>
        <begin position="113"/>
        <end position="123"/>
    </location>
</feature>